<organism evidence="1 2">
    <name type="scientific">Portunus trituberculatus</name>
    <name type="common">Swimming crab</name>
    <name type="synonym">Neptunus trituberculatus</name>
    <dbReference type="NCBI Taxonomy" id="210409"/>
    <lineage>
        <taxon>Eukaryota</taxon>
        <taxon>Metazoa</taxon>
        <taxon>Ecdysozoa</taxon>
        <taxon>Arthropoda</taxon>
        <taxon>Crustacea</taxon>
        <taxon>Multicrustacea</taxon>
        <taxon>Malacostraca</taxon>
        <taxon>Eumalacostraca</taxon>
        <taxon>Eucarida</taxon>
        <taxon>Decapoda</taxon>
        <taxon>Pleocyemata</taxon>
        <taxon>Brachyura</taxon>
        <taxon>Eubrachyura</taxon>
        <taxon>Portunoidea</taxon>
        <taxon>Portunidae</taxon>
        <taxon>Portuninae</taxon>
        <taxon>Portunus</taxon>
    </lineage>
</organism>
<evidence type="ECO:0000313" key="1">
    <source>
        <dbReference type="EMBL" id="MPC82961.1"/>
    </source>
</evidence>
<protein>
    <submittedName>
        <fullName evidence="1">Uncharacterized protein</fullName>
    </submittedName>
</protein>
<keyword evidence="2" id="KW-1185">Reference proteome</keyword>
<dbReference type="Proteomes" id="UP000324222">
    <property type="component" value="Unassembled WGS sequence"/>
</dbReference>
<evidence type="ECO:0000313" key="2">
    <source>
        <dbReference type="Proteomes" id="UP000324222"/>
    </source>
</evidence>
<name>A0A5B7IBZ2_PORTR</name>
<gene>
    <name evidence="1" type="ORF">E2C01_077650</name>
</gene>
<dbReference type="AlphaFoldDB" id="A0A5B7IBZ2"/>
<comment type="caution">
    <text evidence="1">The sequence shown here is derived from an EMBL/GenBank/DDBJ whole genome shotgun (WGS) entry which is preliminary data.</text>
</comment>
<accession>A0A5B7IBZ2</accession>
<proteinExistence type="predicted"/>
<reference evidence="1 2" key="1">
    <citation type="submission" date="2019-05" db="EMBL/GenBank/DDBJ databases">
        <title>Another draft genome of Portunus trituberculatus and its Hox gene families provides insights of decapod evolution.</title>
        <authorList>
            <person name="Jeong J.-H."/>
            <person name="Song I."/>
            <person name="Kim S."/>
            <person name="Choi T."/>
            <person name="Kim D."/>
            <person name="Ryu S."/>
            <person name="Kim W."/>
        </authorList>
    </citation>
    <scope>NUCLEOTIDE SEQUENCE [LARGE SCALE GENOMIC DNA]</scope>
    <source>
        <tissue evidence="1">Muscle</tissue>
    </source>
</reference>
<dbReference type="EMBL" id="VSRR010061156">
    <property type="protein sequence ID" value="MPC82961.1"/>
    <property type="molecule type" value="Genomic_DNA"/>
</dbReference>
<sequence length="61" mass="6553">MLCAYLDSRLVEPGGGASIEVMREVLVDVLQHQHQVQPPLVLHLTLAHIKQPAGGAEEGIS</sequence>